<dbReference type="InterPro" id="IPR010285">
    <property type="entry name" value="DNA_helicase_pif1-like_DEAD"/>
</dbReference>
<evidence type="ECO:0000313" key="3">
    <source>
        <dbReference type="EMBL" id="CAK1584525.1"/>
    </source>
</evidence>
<evidence type="ECO:0000256" key="1">
    <source>
        <dbReference type="RuleBase" id="RU363044"/>
    </source>
</evidence>
<comment type="similarity">
    <text evidence="1">Belongs to the helicase family.</text>
</comment>
<comment type="catalytic activity">
    <reaction evidence="1">
        <text>ATP + H2O = ADP + phosphate + H(+)</text>
        <dbReference type="Rhea" id="RHEA:13065"/>
        <dbReference type="ChEBI" id="CHEBI:15377"/>
        <dbReference type="ChEBI" id="CHEBI:15378"/>
        <dbReference type="ChEBI" id="CHEBI:30616"/>
        <dbReference type="ChEBI" id="CHEBI:43474"/>
        <dbReference type="ChEBI" id="CHEBI:456216"/>
        <dbReference type="EC" id="5.6.2.3"/>
    </reaction>
</comment>
<name>A0AAV1KNB6_9NEOP</name>
<dbReference type="GO" id="GO:0005524">
    <property type="term" value="F:ATP binding"/>
    <property type="evidence" value="ECO:0007669"/>
    <property type="project" value="UniProtKB-KW"/>
</dbReference>
<organism evidence="3 4">
    <name type="scientific">Parnassius mnemosyne</name>
    <name type="common">clouded apollo</name>
    <dbReference type="NCBI Taxonomy" id="213953"/>
    <lineage>
        <taxon>Eukaryota</taxon>
        <taxon>Metazoa</taxon>
        <taxon>Ecdysozoa</taxon>
        <taxon>Arthropoda</taxon>
        <taxon>Hexapoda</taxon>
        <taxon>Insecta</taxon>
        <taxon>Pterygota</taxon>
        <taxon>Neoptera</taxon>
        <taxon>Endopterygota</taxon>
        <taxon>Lepidoptera</taxon>
        <taxon>Glossata</taxon>
        <taxon>Ditrysia</taxon>
        <taxon>Papilionoidea</taxon>
        <taxon>Papilionidae</taxon>
        <taxon>Parnassiinae</taxon>
        <taxon>Parnassini</taxon>
        <taxon>Parnassius</taxon>
        <taxon>Driopa</taxon>
    </lineage>
</organism>
<dbReference type="EC" id="5.6.2.3" evidence="1"/>
<dbReference type="GO" id="GO:0016787">
    <property type="term" value="F:hydrolase activity"/>
    <property type="evidence" value="ECO:0007669"/>
    <property type="project" value="UniProtKB-KW"/>
</dbReference>
<keyword evidence="1" id="KW-0347">Helicase</keyword>
<keyword evidence="1" id="KW-0067">ATP-binding</keyword>
<evidence type="ECO:0000313" key="4">
    <source>
        <dbReference type="Proteomes" id="UP001314205"/>
    </source>
</evidence>
<dbReference type="GO" id="GO:0006310">
    <property type="term" value="P:DNA recombination"/>
    <property type="evidence" value="ECO:0007669"/>
    <property type="project" value="UniProtKB-KW"/>
</dbReference>
<dbReference type="PANTHER" id="PTHR10492:SF57">
    <property type="entry name" value="ATP-DEPENDENT DNA HELICASE"/>
    <property type="match status" value="1"/>
</dbReference>
<gene>
    <name evidence="3" type="ORF">PARMNEM_LOCUS5743</name>
</gene>
<keyword evidence="4" id="KW-1185">Reference proteome</keyword>
<comment type="caution">
    <text evidence="3">The sequence shown here is derived from an EMBL/GenBank/DDBJ whole genome shotgun (WGS) entry which is preliminary data.</text>
</comment>
<dbReference type="Proteomes" id="UP001314205">
    <property type="component" value="Unassembled WGS sequence"/>
</dbReference>
<keyword evidence="1" id="KW-0227">DNA damage</keyword>
<sequence length="94" mass="10316">MGGVTVLLAGDFRQILPVVPKGTRAEEVKACLKRSTLWPLIKILKVSKNMRVHLGEKESAGGFANLLLEMGNGDYPINYLMITIPDNLCTVVFT</sequence>
<proteinExistence type="inferred from homology"/>
<keyword evidence="1" id="KW-0547">Nucleotide-binding</keyword>
<accession>A0AAV1KNB6</accession>
<reference evidence="3 4" key="1">
    <citation type="submission" date="2023-11" db="EMBL/GenBank/DDBJ databases">
        <authorList>
            <person name="Hedman E."/>
            <person name="Englund M."/>
            <person name="Stromberg M."/>
            <person name="Nyberg Akerstrom W."/>
            <person name="Nylinder S."/>
            <person name="Jareborg N."/>
            <person name="Kallberg Y."/>
            <person name="Kronander E."/>
        </authorList>
    </citation>
    <scope>NUCLEOTIDE SEQUENCE [LARGE SCALE GENOMIC DNA]</scope>
</reference>
<dbReference type="PANTHER" id="PTHR10492">
    <property type="match status" value="1"/>
</dbReference>
<keyword evidence="1" id="KW-0378">Hydrolase</keyword>
<dbReference type="GO" id="GO:0043139">
    <property type="term" value="F:5'-3' DNA helicase activity"/>
    <property type="evidence" value="ECO:0007669"/>
    <property type="project" value="UniProtKB-EC"/>
</dbReference>
<dbReference type="AlphaFoldDB" id="A0AAV1KNB6"/>
<keyword evidence="1" id="KW-0233">DNA recombination</keyword>
<dbReference type="GO" id="GO:0000723">
    <property type="term" value="P:telomere maintenance"/>
    <property type="evidence" value="ECO:0007669"/>
    <property type="project" value="InterPro"/>
</dbReference>
<feature type="domain" description="DNA helicase Pif1-like DEAD-box helicase" evidence="2">
    <location>
        <begin position="2"/>
        <end position="75"/>
    </location>
</feature>
<comment type="cofactor">
    <cofactor evidence="1">
        <name>Mg(2+)</name>
        <dbReference type="ChEBI" id="CHEBI:18420"/>
    </cofactor>
</comment>
<dbReference type="GO" id="GO:0006281">
    <property type="term" value="P:DNA repair"/>
    <property type="evidence" value="ECO:0007669"/>
    <property type="project" value="UniProtKB-KW"/>
</dbReference>
<evidence type="ECO:0000259" key="2">
    <source>
        <dbReference type="Pfam" id="PF05970"/>
    </source>
</evidence>
<dbReference type="EMBL" id="CAVLGL010000068">
    <property type="protein sequence ID" value="CAK1584525.1"/>
    <property type="molecule type" value="Genomic_DNA"/>
</dbReference>
<protein>
    <recommendedName>
        <fullName evidence="1">ATP-dependent DNA helicase</fullName>
        <ecNumber evidence="1">5.6.2.3</ecNumber>
    </recommendedName>
</protein>
<keyword evidence="1" id="KW-0234">DNA repair</keyword>
<dbReference type="Pfam" id="PF05970">
    <property type="entry name" value="PIF1"/>
    <property type="match status" value="1"/>
</dbReference>